<feature type="transmembrane region" description="Helical" evidence="5">
    <location>
        <begin position="214"/>
        <end position="232"/>
    </location>
</feature>
<keyword evidence="1" id="KW-1003">Cell membrane</keyword>
<evidence type="ECO:0000313" key="7">
    <source>
        <dbReference type="Proteomes" id="UP000029507"/>
    </source>
</evidence>
<sequence>MFSPFVSLLLLAFALSLDGFGVGVTYGLRKLKIPLFSVLIIALCSGVVMSVSMQVGVLLSSVVSPGIASRIGAVIILLMGCWSLVQMLIQKDDGKAAEARGGEQAEAGEHAGENGSECVPVELDVVLTSSGPSLPEPVRADDGNQDEKSAVFSLELRRLGIVIQILRTPSSADMDKSGSISPLEALVLGIALSLDAFGAGLGAALLGFEPLRTSLTIALFSGSILLLGLHTGFRFSGSSWMKRASLLPALLLIAIGILKLL</sequence>
<evidence type="ECO:0000256" key="4">
    <source>
        <dbReference type="ARBA" id="ARBA00023136"/>
    </source>
</evidence>
<gene>
    <name evidence="6" type="ORF">PSTEL_10140</name>
</gene>
<keyword evidence="4 5" id="KW-0472">Membrane</keyword>
<keyword evidence="7" id="KW-1185">Reference proteome</keyword>
<dbReference type="Proteomes" id="UP000029507">
    <property type="component" value="Chromosome"/>
</dbReference>
<evidence type="ECO:0000256" key="3">
    <source>
        <dbReference type="ARBA" id="ARBA00022989"/>
    </source>
</evidence>
<proteinExistence type="predicted"/>
<feature type="transmembrane region" description="Helical" evidence="5">
    <location>
        <begin position="185"/>
        <end position="208"/>
    </location>
</feature>
<evidence type="ECO:0000256" key="2">
    <source>
        <dbReference type="ARBA" id="ARBA00022692"/>
    </source>
</evidence>
<dbReference type="EMBL" id="CP009286">
    <property type="protein sequence ID" value="AIQ63395.1"/>
    <property type="molecule type" value="Genomic_DNA"/>
</dbReference>
<dbReference type="KEGG" id="pste:PSTEL_10140"/>
<dbReference type="HOGENOM" id="CLU_094526_0_0_9"/>
<feature type="transmembrane region" description="Helical" evidence="5">
    <location>
        <begin position="35"/>
        <end position="55"/>
    </location>
</feature>
<protein>
    <submittedName>
        <fullName evidence="6">Membrane protein</fullName>
    </submittedName>
</protein>
<dbReference type="AlphaFoldDB" id="A0A089LTI4"/>
<dbReference type="InterPro" id="IPR003810">
    <property type="entry name" value="Mntp/YtaF"/>
</dbReference>
<name>A0A089LTI4_9BACL</name>
<organism evidence="6 7">
    <name type="scientific">Paenibacillus stellifer</name>
    <dbReference type="NCBI Taxonomy" id="169760"/>
    <lineage>
        <taxon>Bacteria</taxon>
        <taxon>Bacillati</taxon>
        <taxon>Bacillota</taxon>
        <taxon>Bacilli</taxon>
        <taxon>Bacillales</taxon>
        <taxon>Paenibacillaceae</taxon>
        <taxon>Paenibacillus</taxon>
    </lineage>
</organism>
<keyword evidence="2 5" id="KW-0812">Transmembrane</keyword>
<dbReference type="PANTHER" id="PTHR35529">
    <property type="entry name" value="MANGANESE EFFLUX PUMP MNTP-RELATED"/>
    <property type="match status" value="1"/>
</dbReference>
<evidence type="ECO:0000313" key="6">
    <source>
        <dbReference type="EMBL" id="AIQ63395.1"/>
    </source>
</evidence>
<keyword evidence="3 5" id="KW-1133">Transmembrane helix</keyword>
<dbReference type="RefSeq" id="WP_038694895.1">
    <property type="nucleotide sequence ID" value="NZ_CP009286.1"/>
</dbReference>
<dbReference type="OrthoDB" id="1679205at2"/>
<accession>A0A089LTI4</accession>
<reference evidence="6 7" key="1">
    <citation type="submission" date="2014-08" db="EMBL/GenBank/DDBJ databases">
        <title>Comparative genomics of the Paenibacillus odorifer group.</title>
        <authorList>
            <person name="den Bakker H.C."/>
            <person name="Tsai Y.-C."/>
            <person name="Martin N."/>
            <person name="Korlach J."/>
            <person name="Wiedmann M."/>
        </authorList>
    </citation>
    <scope>NUCLEOTIDE SEQUENCE [LARGE SCALE GENOMIC DNA]</scope>
    <source>
        <strain evidence="6 7">DSM 14472</strain>
    </source>
</reference>
<dbReference type="PANTHER" id="PTHR35529:SF2">
    <property type="entry name" value="SPORULATION PROTEIN YTAF-RELATED"/>
    <property type="match status" value="1"/>
</dbReference>
<dbReference type="STRING" id="169760.PSTEL_10140"/>
<feature type="transmembrane region" description="Helical" evidence="5">
    <location>
        <begin position="244"/>
        <end position="260"/>
    </location>
</feature>
<evidence type="ECO:0000256" key="5">
    <source>
        <dbReference type="SAM" id="Phobius"/>
    </source>
</evidence>
<feature type="transmembrane region" description="Helical" evidence="5">
    <location>
        <begin position="6"/>
        <end position="28"/>
    </location>
</feature>
<feature type="transmembrane region" description="Helical" evidence="5">
    <location>
        <begin position="67"/>
        <end position="85"/>
    </location>
</feature>
<dbReference type="Pfam" id="PF02659">
    <property type="entry name" value="Mntp"/>
    <property type="match status" value="2"/>
</dbReference>
<evidence type="ECO:0000256" key="1">
    <source>
        <dbReference type="ARBA" id="ARBA00022475"/>
    </source>
</evidence>